<protein>
    <submittedName>
        <fullName evidence="1">Uncharacterized protein</fullName>
    </submittedName>
</protein>
<organism evidence="1 2">
    <name type="scientific">Acinetobacter courvalinii</name>
    <dbReference type="NCBI Taxonomy" id="280147"/>
    <lineage>
        <taxon>Bacteria</taxon>
        <taxon>Pseudomonadati</taxon>
        <taxon>Pseudomonadota</taxon>
        <taxon>Gammaproteobacteria</taxon>
        <taxon>Moraxellales</taxon>
        <taxon>Moraxellaceae</taxon>
        <taxon>Acinetobacter</taxon>
    </lineage>
</organism>
<accession>A0AA42I9V0</accession>
<evidence type="ECO:0000313" key="1">
    <source>
        <dbReference type="EMBL" id="MDH0564976.1"/>
    </source>
</evidence>
<reference evidence="1" key="1">
    <citation type="submission" date="2022-09" db="EMBL/GenBank/DDBJ databases">
        <title>Intensive care unit water sources are persistently colonized with multi-drug resistant bacteria and are the site of extensive horizontal gene transfer of antibiotic resistance genes.</title>
        <authorList>
            <person name="Diorio-Toth L."/>
        </authorList>
    </citation>
    <scope>NUCLEOTIDE SEQUENCE</scope>
    <source>
        <strain evidence="1">GD04005</strain>
    </source>
</reference>
<sequence>MNKEELTLQKQEDDRYAKWSKYVYSSKKRIQRRILAIERDIVQRIHLFKIYKQSEDLEALIAFLSCWKFSKVNFGQNTFWCDAIYFDEFTMKDDRTLTFSGHAWIGFTDNTEKQWQVPCSGYFTMSGHHSKLKSYKLYFDHENQIISLIKMS</sequence>
<dbReference type="RefSeq" id="WP_279696593.1">
    <property type="nucleotide sequence ID" value="NZ_JAOEEO010000005.1"/>
</dbReference>
<evidence type="ECO:0000313" key="2">
    <source>
        <dbReference type="Proteomes" id="UP001159329"/>
    </source>
</evidence>
<dbReference type="EMBL" id="JAOEEO010000005">
    <property type="protein sequence ID" value="MDH0564976.1"/>
    <property type="molecule type" value="Genomic_DNA"/>
</dbReference>
<name>A0AA42I9V0_9GAMM</name>
<dbReference type="Proteomes" id="UP001159329">
    <property type="component" value="Unassembled WGS sequence"/>
</dbReference>
<dbReference type="AlphaFoldDB" id="A0AA42I9V0"/>
<comment type="caution">
    <text evidence="1">The sequence shown here is derived from an EMBL/GenBank/DDBJ whole genome shotgun (WGS) entry which is preliminary data.</text>
</comment>
<proteinExistence type="predicted"/>
<gene>
    <name evidence="1" type="ORF">N7644_15005</name>
</gene>